<protein>
    <submittedName>
        <fullName evidence="2">Uncharacterized protein</fullName>
    </submittedName>
</protein>
<feature type="compositionally biased region" description="Basic and acidic residues" evidence="1">
    <location>
        <begin position="204"/>
        <end position="213"/>
    </location>
</feature>
<evidence type="ECO:0000313" key="3">
    <source>
        <dbReference type="Proteomes" id="UP001359485"/>
    </source>
</evidence>
<dbReference type="Proteomes" id="UP001359485">
    <property type="component" value="Unassembled WGS sequence"/>
</dbReference>
<sequence length="702" mass="77533">MIHSSHLKAEGKQESNGQSLCDVYHPVILDFLLVEVVLANDEEFREEKAMVEGLDEGLLKPRNDSTNERIRSGSMDKSRKGEESDDTASTNPCQQFNIGCHDNGMGSTFNCQSINNNTIESFEYRKTKTDQQNRISVLKEAKTYYQDAMKKEKTLKRQFSIQAEHDYHGKYGGDERAVKRLEVEGTGDEEPQCEDQSVANGSHSDWESGKDVSDGELSKHLISYQLSETEVGGKQQDSEEKIVENDNGGQINYNDAIDGSDYRYFYNENNYKTGSYCTGEYYGSFRTAKGDVMFNEKDIALIHDHRGYNYQGGSVGGNAEFANGNEIVSYLRQQDEMFLIQDAFQNPVIHKNIDQVIADTLKNDEDRPFASYVNYHNGSSPKDDGSSNSSQETEKIGSKILNLSHIKYSSSRVSSVLSGTEPTDQGPQHPFEETPAERMSMVGRVPNVLTTKTPDHHTGAYEGSFNERISLLGSDELDFENSPSPNGELQSLDSPPTARNQSDLVTLASTPSNGRFDSSSLHPVPSVSVMHCLNSLTTNTSTTSVLHTLSPQRDMENPECDNQDMYALDNGHQQLGNLHSGFHHDQVVSSTSGLLHSPSNTSRLSLSLTLGAGFYGHPLSVFTTPESGGVNDIPAVEEPENVTESQAPELIEACPRASLSESAYRCIPAQSLRFIETSAHLVPSGHPGTWLSNCLFSLDDDN</sequence>
<dbReference type="EMBL" id="JAWJWF010000004">
    <property type="protein sequence ID" value="KAK6633373.1"/>
    <property type="molecule type" value="Genomic_DNA"/>
</dbReference>
<keyword evidence="3" id="KW-1185">Reference proteome</keyword>
<name>A0ABR1B1X4_POLSC</name>
<comment type="caution">
    <text evidence="2">The sequence shown here is derived from an EMBL/GenBank/DDBJ whole genome shotgun (WGS) entry which is preliminary data.</text>
</comment>
<proteinExistence type="predicted"/>
<organism evidence="2 3">
    <name type="scientific">Polyplax serrata</name>
    <name type="common">Common mouse louse</name>
    <dbReference type="NCBI Taxonomy" id="468196"/>
    <lineage>
        <taxon>Eukaryota</taxon>
        <taxon>Metazoa</taxon>
        <taxon>Ecdysozoa</taxon>
        <taxon>Arthropoda</taxon>
        <taxon>Hexapoda</taxon>
        <taxon>Insecta</taxon>
        <taxon>Pterygota</taxon>
        <taxon>Neoptera</taxon>
        <taxon>Paraneoptera</taxon>
        <taxon>Psocodea</taxon>
        <taxon>Troctomorpha</taxon>
        <taxon>Phthiraptera</taxon>
        <taxon>Anoplura</taxon>
        <taxon>Polyplacidae</taxon>
        <taxon>Polyplax</taxon>
    </lineage>
</organism>
<feature type="region of interest" description="Disordered" evidence="1">
    <location>
        <begin position="370"/>
        <end position="395"/>
    </location>
</feature>
<feature type="region of interest" description="Disordered" evidence="1">
    <location>
        <begin position="414"/>
        <end position="438"/>
    </location>
</feature>
<reference evidence="2 3" key="1">
    <citation type="submission" date="2023-09" db="EMBL/GenBank/DDBJ databases">
        <title>Genomes of two closely related lineages of the louse Polyplax serrata with different host specificities.</title>
        <authorList>
            <person name="Martinu J."/>
            <person name="Tarabai H."/>
            <person name="Stefka J."/>
            <person name="Hypsa V."/>
        </authorList>
    </citation>
    <scope>NUCLEOTIDE SEQUENCE [LARGE SCALE GENOMIC DNA]</scope>
    <source>
        <strain evidence="2">98ZLc_SE</strain>
    </source>
</reference>
<feature type="region of interest" description="Disordered" evidence="1">
    <location>
        <begin position="56"/>
        <end position="90"/>
    </location>
</feature>
<feature type="region of interest" description="Disordered" evidence="1">
    <location>
        <begin position="184"/>
        <end position="213"/>
    </location>
</feature>
<feature type="compositionally biased region" description="Polar residues" evidence="1">
    <location>
        <begin position="194"/>
        <end position="203"/>
    </location>
</feature>
<feature type="compositionally biased region" description="Basic and acidic residues" evidence="1">
    <location>
        <begin position="57"/>
        <end position="82"/>
    </location>
</feature>
<gene>
    <name evidence="2" type="ORF">RUM44_003975</name>
</gene>
<evidence type="ECO:0000313" key="2">
    <source>
        <dbReference type="EMBL" id="KAK6633373.1"/>
    </source>
</evidence>
<evidence type="ECO:0000256" key="1">
    <source>
        <dbReference type="SAM" id="MobiDB-lite"/>
    </source>
</evidence>
<feature type="region of interest" description="Disordered" evidence="1">
    <location>
        <begin position="476"/>
        <end position="500"/>
    </location>
</feature>
<feature type="region of interest" description="Disordered" evidence="1">
    <location>
        <begin position="228"/>
        <end position="249"/>
    </location>
</feature>
<accession>A0ABR1B1X4</accession>
<feature type="compositionally biased region" description="Polar residues" evidence="1">
    <location>
        <begin position="481"/>
        <end position="500"/>
    </location>
</feature>